<dbReference type="Proteomes" id="UP000007797">
    <property type="component" value="Unassembled WGS sequence"/>
</dbReference>
<dbReference type="KEGG" id="dfa:DFA_01160"/>
<dbReference type="RefSeq" id="XP_004359129.1">
    <property type="nucleotide sequence ID" value="XM_004359072.1"/>
</dbReference>
<evidence type="ECO:0000313" key="2">
    <source>
        <dbReference type="Proteomes" id="UP000007797"/>
    </source>
</evidence>
<dbReference type="OrthoDB" id="531564at2759"/>
<dbReference type="AlphaFoldDB" id="F4PR79"/>
<sequence>MGGGHQPFHVAKHHKYISVALGTTMWFWVFYRAKQDWRSFLGLEFPWDHGHGHHIAPKNNNNHDGGHH</sequence>
<dbReference type="GO" id="GO:0045271">
    <property type="term" value="C:respiratory chain complex I"/>
    <property type="evidence" value="ECO:0007669"/>
    <property type="project" value="InterPro"/>
</dbReference>
<dbReference type="GO" id="GO:0005743">
    <property type="term" value="C:mitochondrial inner membrane"/>
    <property type="evidence" value="ECO:0007669"/>
    <property type="project" value="InterPro"/>
</dbReference>
<keyword evidence="2" id="KW-1185">Reference proteome</keyword>
<protein>
    <submittedName>
        <fullName evidence="1">Uncharacterized protein</fullName>
    </submittedName>
</protein>
<gene>
    <name evidence="1" type="ORF">DFA_01160</name>
</gene>
<dbReference type="GeneID" id="14873286"/>
<dbReference type="InterPro" id="IPR044980">
    <property type="entry name" value="NDUFB2_plant/fungi"/>
</dbReference>
<dbReference type="OMA" id="YRAKQDW"/>
<evidence type="ECO:0000313" key="1">
    <source>
        <dbReference type="EMBL" id="EGG21279.1"/>
    </source>
</evidence>
<reference evidence="2" key="1">
    <citation type="journal article" date="2011" name="Genome Res.">
        <title>Phylogeny-wide analysis of social amoeba genomes highlights ancient origins for complex intercellular communication.</title>
        <authorList>
            <person name="Heidel A.J."/>
            <person name="Lawal H.M."/>
            <person name="Felder M."/>
            <person name="Schilde C."/>
            <person name="Helps N.R."/>
            <person name="Tunggal B."/>
            <person name="Rivero F."/>
            <person name="John U."/>
            <person name="Schleicher M."/>
            <person name="Eichinger L."/>
            <person name="Platzer M."/>
            <person name="Noegel A.A."/>
            <person name="Schaap P."/>
            <person name="Gloeckner G."/>
        </authorList>
    </citation>
    <scope>NUCLEOTIDE SEQUENCE [LARGE SCALE GENOMIC DNA]</scope>
    <source>
        <strain evidence="2">SH3</strain>
    </source>
</reference>
<dbReference type="PANTHER" id="PTHR36987">
    <property type="entry name" value="NADH DEHYDROGENASE [UBIQUINONE] 1 BETA SUBCOMPLEX SUBUNIT 2-LIKE"/>
    <property type="match status" value="1"/>
</dbReference>
<organism evidence="1 2">
    <name type="scientific">Cavenderia fasciculata</name>
    <name type="common">Slime mold</name>
    <name type="synonym">Dictyostelium fasciculatum</name>
    <dbReference type="NCBI Taxonomy" id="261658"/>
    <lineage>
        <taxon>Eukaryota</taxon>
        <taxon>Amoebozoa</taxon>
        <taxon>Evosea</taxon>
        <taxon>Eumycetozoa</taxon>
        <taxon>Dictyostelia</taxon>
        <taxon>Acytosteliales</taxon>
        <taxon>Cavenderiaceae</taxon>
        <taxon>Cavenderia</taxon>
    </lineage>
</organism>
<proteinExistence type="predicted"/>
<dbReference type="PANTHER" id="PTHR36987:SF1">
    <property type="entry name" value="NADH DEHYDROGENASE [UBIQUINONE] 1 BETA SUBCOMPLEX SUBUNIT 2"/>
    <property type="match status" value="1"/>
</dbReference>
<dbReference type="EMBL" id="GL883010">
    <property type="protein sequence ID" value="EGG21279.1"/>
    <property type="molecule type" value="Genomic_DNA"/>
</dbReference>
<name>F4PR79_CACFS</name>
<accession>F4PR79</accession>